<proteinExistence type="predicted"/>
<dbReference type="Proteomes" id="UP000673383">
    <property type="component" value="Unassembled WGS sequence"/>
</dbReference>
<sequence length="229" mass="26254">MIASFFTLCCRPSREGRLEFVSRTMLKATLRIGDLKTFDPAVRDCSIAIGESYIRPFQHKSLESLLLKNSDQWFFVIRERQRVADEFGTNPIATANASADQLRQSYQQCMHWPLDFVVIEAARRGPRLQVRAGHIGSLPIYFHVEERTRTVTLSWDFVDFLGTSRAIDAEIIAHHLSMRTFYSARQPCAGINLPTAGATLYVDRSETSFEYGSLDPFTRPCTYKTWRLM</sequence>
<comment type="caution">
    <text evidence="1">The sequence shown here is derived from an EMBL/GenBank/DDBJ whole genome shotgun (WGS) entry which is preliminary data.</text>
</comment>
<evidence type="ECO:0000313" key="2">
    <source>
        <dbReference type="Proteomes" id="UP000673383"/>
    </source>
</evidence>
<organism evidence="1 2">
    <name type="scientific">Bradyrhizobium elkanii</name>
    <dbReference type="NCBI Taxonomy" id="29448"/>
    <lineage>
        <taxon>Bacteria</taxon>
        <taxon>Pseudomonadati</taxon>
        <taxon>Pseudomonadota</taxon>
        <taxon>Alphaproteobacteria</taxon>
        <taxon>Hyphomicrobiales</taxon>
        <taxon>Nitrobacteraceae</taxon>
        <taxon>Bradyrhizobium</taxon>
    </lineage>
</organism>
<dbReference type="RefSeq" id="WP_233475740.1">
    <property type="nucleotide sequence ID" value="NZ_BJNL01000065.1"/>
</dbReference>
<dbReference type="AlphaFoldDB" id="A0A8I1XZA3"/>
<dbReference type="EMBL" id="JAFICZ010000001">
    <property type="protein sequence ID" value="MBP1290440.1"/>
    <property type="molecule type" value="Genomic_DNA"/>
</dbReference>
<accession>A0A8I1XZA3</accession>
<reference evidence="1" key="1">
    <citation type="submission" date="2021-02" db="EMBL/GenBank/DDBJ databases">
        <title>Genomic Encyclopedia of Type Strains, Phase IV (KMG-V): Genome sequencing to study the core and pangenomes of soil and plant-associated prokaryotes.</title>
        <authorList>
            <person name="Whitman W."/>
        </authorList>
    </citation>
    <scope>NUCLEOTIDE SEQUENCE</scope>
    <source>
        <strain evidence="1">USDA 406</strain>
    </source>
</reference>
<evidence type="ECO:0000313" key="1">
    <source>
        <dbReference type="EMBL" id="MBP1290440.1"/>
    </source>
</evidence>
<gene>
    <name evidence="1" type="ORF">JOH49_000193</name>
</gene>
<name>A0A8I1XZA3_BRAEL</name>
<protein>
    <submittedName>
        <fullName evidence="1">Uncharacterized protein</fullName>
    </submittedName>
</protein>